<keyword evidence="2" id="KW-1185">Reference proteome</keyword>
<dbReference type="EMBL" id="LPWH01000067">
    <property type="protein sequence ID" value="POR01315.1"/>
    <property type="molecule type" value="Genomic_DNA"/>
</dbReference>
<accession>A0A2S4JP86</accession>
<reference evidence="2" key="1">
    <citation type="submission" date="2015-12" db="EMBL/GenBank/DDBJ databases">
        <authorList>
            <person name="Lodha T.D."/>
            <person name="Chintalapati S."/>
            <person name="Chintalapati V.R."/>
            <person name="Sravanthi T."/>
        </authorList>
    </citation>
    <scope>NUCLEOTIDE SEQUENCE [LARGE SCALE GENOMIC DNA]</scope>
    <source>
        <strain evidence="2">JC133</strain>
    </source>
</reference>
<dbReference type="Pfam" id="PF19538">
    <property type="entry name" value="DUF6062"/>
    <property type="match status" value="1"/>
</dbReference>
<gene>
    <name evidence="1" type="ORF">AU468_08335</name>
</gene>
<evidence type="ECO:0000313" key="1">
    <source>
        <dbReference type="EMBL" id="POR01315.1"/>
    </source>
</evidence>
<evidence type="ECO:0000313" key="2">
    <source>
        <dbReference type="Proteomes" id="UP000237350"/>
    </source>
</evidence>
<name>A0A2S4JP86_9SPIO</name>
<organism evidence="1 2">
    <name type="scientific">Alkalispirochaeta sphaeroplastigenens</name>
    <dbReference type="NCBI Taxonomy" id="1187066"/>
    <lineage>
        <taxon>Bacteria</taxon>
        <taxon>Pseudomonadati</taxon>
        <taxon>Spirochaetota</taxon>
        <taxon>Spirochaetia</taxon>
        <taxon>Spirochaetales</taxon>
        <taxon>Spirochaetaceae</taxon>
        <taxon>Alkalispirochaeta</taxon>
    </lineage>
</organism>
<comment type="caution">
    <text evidence="1">The sequence shown here is derived from an EMBL/GenBank/DDBJ whole genome shotgun (WGS) entry which is preliminary data.</text>
</comment>
<protein>
    <submittedName>
        <fullName evidence="1">Uncharacterized protein</fullName>
    </submittedName>
</protein>
<dbReference type="Proteomes" id="UP000237350">
    <property type="component" value="Unassembled WGS sequence"/>
</dbReference>
<sequence>MAHIDYHAVLEALQNHRDRCPLCCFLETAESSYFDSLLYSWVGTEGFQDRFLANNGFCPAHAHHLREENDGVAVAMLYAPLLKHRLRWQRRRHRPLRLLRALPRPNLRRDRSPAARGYQAHLTDCPLCDQIALWETHFLHNLLRHQKDPALQEAFRGGTGLCLPHFERLLWGAGKVPAWLASHQDERARTLQEAVEEYAVGSRGRDSTVWRDLLEYMEGPARAVRHRQHRRRFRS</sequence>
<dbReference type="AlphaFoldDB" id="A0A2S4JP86"/>
<proteinExistence type="predicted"/>
<dbReference type="InterPro" id="IPR045706">
    <property type="entry name" value="DUF6062"/>
</dbReference>